<dbReference type="VEuPathDB" id="FungiDB:BO71DRAFT_489089"/>
<accession>A0A319CRV1</accession>
<reference evidence="1 2" key="1">
    <citation type="submission" date="2018-02" db="EMBL/GenBank/DDBJ databases">
        <title>The genomes of Aspergillus section Nigri reveals drivers in fungal speciation.</title>
        <authorList>
            <consortium name="DOE Joint Genome Institute"/>
            <person name="Vesth T.C."/>
            <person name="Nybo J."/>
            <person name="Theobald S."/>
            <person name="Brandl J."/>
            <person name="Frisvad J.C."/>
            <person name="Nielsen K.F."/>
            <person name="Lyhne E.K."/>
            <person name="Kogle M.E."/>
            <person name="Kuo A."/>
            <person name="Riley R."/>
            <person name="Clum A."/>
            <person name="Nolan M."/>
            <person name="Lipzen A."/>
            <person name="Salamov A."/>
            <person name="Henrissat B."/>
            <person name="Wiebenga A."/>
            <person name="De vries R.P."/>
            <person name="Grigoriev I.V."/>
            <person name="Mortensen U.H."/>
            <person name="Andersen M.R."/>
            <person name="Baker S.E."/>
        </authorList>
    </citation>
    <scope>NUCLEOTIDE SEQUENCE [LARGE SCALE GENOMIC DNA]</scope>
    <source>
        <strain evidence="1 2">CBS 707.79</strain>
    </source>
</reference>
<gene>
    <name evidence="1" type="ORF">BO71DRAFT_489089</name>
</gene>
<protein>
    <submittedName>
        <fullName evidence="1">Uncharacterized protein</fullName>
    </submittedName>
</protein>
<dbReference type="AlphaFoldDB" id="A0A319CRV1"/>
<sequence length="110" mass="12887">MDIIVEDNFPLPRINYHNLYSSDKGLLRVVYGRERLVMTHAGMIRLPSARWYVHLNYARELDANEYLMLSLNIFWVSAPFKKIEEILMMNCRPPYLPGARNLAKGLAPRH</sequence>
<evidence type="ECO:0000313" key="1">
    <source>
        <dbReference type="EMBL" id="PYH88026.1"/>
    </source>
</evidence>
<keyword evidence="2" id="KW-1185">Reference proteome</keyword>
<organism evidence="1 2">
    <name type="scientific">Aspergillus ellipticus CBS 707.79</name>
    <dbReference type="NCBI Taxonomy" id="1448320"/>
    <lineage>
        <taxon>Eukaryota</taxon>
        <taxon>Fungi</taxon>
        <taxon>Dikarya</taxon>
        <taxon>Ascomycota</taxon>
        <taxon>Pezizomycotina</taxon>
        <taxon>Eurotiomycetes</taxon>
        <taxon>Eurotiomycetidae</taxon>
        <taxon>Eurotiales</taxon>
        <taxon>Aspergillaceae</taxon>
        <taxon>Aspergillus</taxon>
        <taxon>Aspergillus subgen. Circumdati</taxon>
    </lineage>
</organism>
<evidence type="ECO:0000313" key="2">
    <source>
        <dbReference type="Proteomes" id="UP000247810"/>
    </source>
</evidence>
<dbReference type="Proteomes" id="UP000247810">
    <property type="component" value="Unassembled WGS sequence"/>
</dbReference>
<name>A0A319CRV1_9EURO</name>
<dbReference type="EMBL" id="KZ826136">
    <property type="protein sequence ID" value="PYH88026.1"/>
    <property type="molecule type" value="Genomic_DNA"/>
</dbReference>
<proteinExistence type="predicted"/>